<dbReference type="GO" id="GO:0061630">
    <property type="term" value="F:ubiquitin protein ligase activity"/>
    <property type="evidence" value="ECO:0007669"/>
    <property type="project" value="TreeGrafter"/>
</dbReference>
<evidence type="ECO:0000256" key="8">
    <source>
        <dbReference type="ARBA" id="ARBA00022833"/>
    </source>
</evidence>
<keyword evidence="7" id="KW-0833">Ubl conjugation pathway</keyword>
<dbReference type="EMBL" id="JASFZW010000005">
    <property type="protein sequence ID" value="KAK2078020.1"/>
    <property type="molecule type" value="Genomic_DNA"/>
</dbReference>
<accession>A0AAD9IJX8</accession>
<evidence type="ECO:0000313" key="15">
    <source>
        <dbReference type="Proteomes" id="UP001255856"/>
    </source>
</evidence>
<dbReference type="AlphaFoldDB" id="A0AAD9IJX8"/>
<evidence type="ECO:0000256" key="6">
    <source>
        <dbReference type="ARBA" id="ARBA00022771"/>
    </source>
</evidence>
<evidence type="ECO:0000256" key="11">
    <source>
        <dbReference type="SAM" id="MobiDB-lite"/>
    </source>
</evidence>
<keyword evidence="10" id="KW-0472">Membrane</keyword>
<dbReference type="PANTHER" id="PTHR15067">
    <property type="entry name" value="E3 UBIQUITIN-PROTEIN LIGASE RNF8"/>
    <property type="match status" value="1"/>
</dbReference>
<comment type="subcellular location">
    <subcellularLocation>
        <location evidence="1">Membrane</location>
    </subcellularLocation>
</comment>
<name>A0AAD9IJX8_PROWI</name>
<feature type="region of interest" description="Disordered" evidence="11">
    <location>
        <begin position="378"/>
        <end position="448"/>
    </location>
</feature>
<evidence type="ECO:0000256" key="4">
    <source>
        <dbReference type="ARBA" id="ARBA00022692"/>
    </source>
</evidence>
<dbReference type="GO" id="GO:0016567">
    <property type="term" value="P:protein ubiquitination"/>
    <property type="evidence" value="ECO:0007669"/>
    <property type="project" value="TreeGrafter"/>
</dbReference>
<dbReference type="GO" id="GO:0008270">
    <property type="term" value="F:zinc ion binding"/>
    <property type="evidence" value="ECO:0007669"/>
    <property type="project" value="UniProtKB-KW"/>
</dbReference>
<feature type="domain" description="E3 ubiquitin-protein ligase synoviolin-like TPR repeats" evidence="13">
    <location>
        <begin position="74"/>
        <end position="323"/>
    </location>
</feature>
<evidence type="ECO:0000259" key="13">
    <source>
        <dbReference type="Pfam" id="PF25563"/>
    </source>
</evidence>
<organism evidence="14 15">
    <name type="scientific">Prototheca wickerhamii</name>
    <dbReference type="NCBI Taxonomy" id="3111"/>
    <lineage>
        <taxon>Eukaryota</taxon>
        <taxon>Viridiplantae</taxon>
        <taxon>Chlorophyta</taxon>
        <taxon>core chlorophytes</taxon>
        <taxon>Trebouxiophyceae</taxon>
        <taxon>Chlorellales</taxon>
        <taxon>Chlorellaceae</taxon>
        <taxon>Prototheca</taxon>
    </lineage>
</organism>
<evidence type="ECO:0000256" key="5">
    <source>
        <dbReference type="ARBA" id="ARBA00022723"/>
    </source>
</evidence>
<keyword evidence="5" id="KW-0479">Metal-binding</keyword>
<dbReference type="PANTHER" id="PTHR15067:SF4">
    <property type="entry name" value="E3 UBIQUITIN-PROTEIN LIGASE RNF8"/>
    <property type="match status" value="1"/>
</dbReference>
<proteinExistence type="predicted"/>
<dbReference type="GO" id="GO:0006511">
    <property type="term" value="P:ubiquitin-dependent protein catabolic process"/>
    <property type="evidence" value="ECO:0007669"/>
    <property type="project" value="TreeGrafter"/>
</dbReference>
<comment type="pathway">
    <text evidence="2">Protein modification; protein ubiquitination.</text>
</comment>
<feature type="region of interest" description="Disordered" evidence="11">
    <location>
        <begin position="501"/>
        <end position="564"/>
    </location>
</feature>
<evidence type="ECO:0000256" key="10">
    <source>
        <dbReference type="ARBA" id="ARBA00023136"/>
    </source>
</evidence>
<evidence type="ECO:0000256" key="3">
    <source>
        <dbReference type="ARBA" id="ARBA00022679"/>
    </source>
</evidence>
<protein>
    <recommendedName>
        <fullName evidence="13">E3 ubiquitin-protein ligase synoviolin-like TPR repeats domain-containing protein</fullName>
    </recommendedName>
</protein>
<keyword evidence="15" id="KW-1185">Reference proteome</keyword>
<evidence type="ECO:0000256" key="12">
    <source>
        <dbReference type="SAM" id="SignalP"/>
    </source>
</evidence>
<feature type="compositionally biased region" description="Basic and acidic residues" evidence="11">
    <location>
        <begin position="503"/>
        <end position="528"/>
    </location>
</feature>
<sequence>MIVTSIFLASGSGLWYQLAAPAQAGAHPSASWAADSLSRAWHEGVDPHVAFDNARTRSTEVLEEAIQSQLGFFFLCSLFLSTYALGALVTKALFLGRLTIIESTKLAERMLKFVMLKVVFLGAVVNPEPHELGTWLLWFAVLAYFRGFVGLARDRCEALLSSPSATPLQHARCLVLLGGILGQTASWMGTYAAATLPDPTPARVSHALLWLFDAVCIFIEASHAILKYGVHAAERFRAQRAEAAGEPAAAGGWEGQAPLLYHAEVLVDLTLHVLTLTHYCHLWYLHGFKLQLIDAVLFLDIRYLVVGIWRRVRGFARYRALTHRLQHSFPPIPADRLADRDCAICMERLQSARARCPAGTPSTWAACAPGCSRRTAATLSSASAPDQGPAAEPSALAHSRSDSSFPSPSPSLPAPLFDLLAGRGRAPHGDGREDDASEHDPRHVAGREASIASAVPLSISSLRPRSWGVGGASALDDPHSLTDKVAQVSVRALSSGIRRRASRCGEADEQLGRNEAEEVSSRPQRQDSRPPLPPSPCASGSRLTTHSHRYGTRQQTRSRASPTL</sequence>
<reference evidence="14" key="1">
    <citation type="submission" date="2021-01" db="EMBL/GenBank/DDBJ databases">
        <authorList>
            <person name="Eckstrom K.M.E."/>
        </authorList>
    </citation>
    <scope>NUCLEOTIDE SEQUENCE</scope>
    <source>
        <strain evidence="14">UVCC 0001</strain>
    </source>
</reference>
<keyword evidence="9" id="KW-1133">Transmembrane helix</keyword>
<keyword evidence="6" id="KW-0863">Zinc-finger</keyword>
<evidence type="ECO:0000256" key="9">
    <source>
        <dbReference type="ARBA" id="ARBA00022989"/>
    </source>
</evidence>
<evidence type="ECO:0000256" key="1">
    <source>
        <dbReference type="ARBA" id="ARBA00004370"/>
    </source>
</evidence>
<evidence type="ECO:0000256" key="7">
    <source>
        <dbReference type="ARBA" id="ARBA00022786"/>
    </source>
</evidence>
<keyword evidence="8" id="KW-0862">Zinc</keyword>
<keyword evidence="12" id="KW-0732">Signal</keyword>
<dbReference type="GO" id="GO:0005829">
    <property type="term" value="C:cytosol"/>
    <property type="evidence" value="ECO:0007669"/>
    <property type="project" value="TreeGrafter"/>
</dbReference>
<comment type="caution">
    <text evidence="14">The sequence shown here is derived from an EMBL/GenBank/DDBJ whole genome shotgun (WGS) entry which is preliminary data.</text>
</comment>
<feature type="chain" id="PRO_5042243531" description="E3 ubiquitin-protein ligase synoviolin-like TPR repeats domain-containing protein" evidence="12">
    <location>
        <begin position="20"/>
        <end position="564"/>
    </location>
</feature>
<keyword evidence="3" id="KW-0808">Transferase</keyword>
<dbReference type="Proteomes" id="UP001255856">
    <property type="component" value="Unassembled WGS sequence"/>
</dbReference>
<dbReference type="Pfam" id="PF25563">
    <property type="entry name" value="TPR_SYVN1_N"/>
    <property type="match status" value="1"/>
</dbReference>
<keyword evidence="4" id="KW-0812">Transmembrane</keyword>
<feature type="compositionally biased region" description="Polar residues" evidence="11">
    <location>
        <begin position="552"/>
        <end position="564"/>
    </location>
</feature>
<evidence type="ECO:0000313" key="14">
    <source>
        <dbReference type="EMBL" id="KAK2078020.1"/>
    </source>
</evidence>
<dbReference type="InterPro" id="IPR057992">
    <property type="entry name" value="TPR_SYVN1_N"/>
</dbReference>
<evidence type="ECO:0000256" key="2">
    <source>
        <dbReference type="ARBA" id="ARBA00004906"/>
    </source>
</evidence>
<gene>
    <name evidence="14" type="ORF">QBZ16_003888</name>
</gene>
<feature type="signal peptide" evidence="12">
    <location>
        <begin position="1"/>
        <end position="19"/>
    </location>
</feature>
<dbReference type="GO" id="GO:0000151">
    <property type="term" value="C:ubiquitin ligase complex"/>
    <property type="evidence" value="ECO:0007669"/>
    <property type="project" value="TreeGrafter"/>
</dbReference>